<feature type="transmembrane region" description="Helical" evidence="10">
    <location>
        <begin position="70"/>
        <end position="87"/>
    </location>
</feature>
<dbReference type="SUPFAM" id="SSF81321">
    <property type="entry name" value="Family A G protein-coupled receptor-like"/>
    <property type="match status" value="1"/>
</dbReference>
<sequence>MTTTDGNDFRDSSDRTVSDYDILRQLDTKFVYDLFPSIMFVCALLVMGLIGNTLAFLVYRKFSPSSTRTYILAISAVDLSTNLISYPTSLVEMSFHYTFVHAWQCSLIRFVTSAQIIASALILVAVALDRHRRVC</sequence>
<evidence type="ECO:0000256" key="5">
    <source>
        <dbReference type="ARBA" id="ARBA00023040"/>
    </source>
</evidence>
<comment type="caution">
    <text evidence="12">The sequence shown here is derived from an EMBL/GenBank/DDBJ whole genome shotgun (WGS) entry which is preliminary data.</text>
</comment>
<dbReference type="AlphaFoldDB" id="A0A2T7PG85"/>
<dbReference type="GO" id="GO:0007218">
    <property type="term" value="P:neuropeptide signaling pathway"/>
    <property type="evidence" value="ECO:0007669"/>
    <property type="project" value="TreeGrafter"/>
</dbReference>
<reference evidence="12 13" key="1">
    <citation type="submission" date="2018-04" db="EMBL/GenBank/DDBJ databases">
        <title>The genome of golden apple snail Pomacea canaliculata provides insight into stress tolerance and invasive adaptation.</title>
        <authorList>
            <person name="Liu C."/>
            <person name="Liu B."/>
            <person name="Ren Y."/>
            <person name="Zhang Y."/>
            <person name="Wang H."/>
            <person name="Li S."/>
            <person name="Jiang F."/>
            <person name="Yin L."/>
            <person name="Zhang G."/>
            <person name="Qian W."/>
            <person name="Fan W."/>
        </authorList>
    </citation>
    <scope>NUCLEOTIDE SEQUENCE [LARGE SCALE GENOMIC DNA]</scope>
    <source>
        <strain evidence="12">SZHN2017</strain>
        <tissue evidence="12">Muscle</tissue>
    </source>
</reference>
<dbReference type="CDD" id="cd00637">
    <property type="entry name" value="7tm_classA_rhodopsin-like"/>
    <property type="match status" value="1"/>
</dbReference>
<feature type="domain" description="G-protein coupled receptors family 1 profile" evidence="11">
    <location>
        <begin position="48"/>
        <end position="135"/>
    </location>
</feature>
<protein>
    <recommendedName>
        <fullName evidence="11">G-protein coupled receptors family 1 profile domain-containing protein</fullName>
    </recommendedName>
</protein>
<keyword evidence="2" id="KW-1003">Cell membrane</keyword>
<evidence type="ECO:0000313" key="13">
    <source>
        <dbReference type="Proteomes" id="UP000245119"/>
    </source>
</evidence>
<keyword evidence="6 10" id="KW-0472">Membrane</keyword>
<dbReference type="GO" id="GO:0008528">
    <property type="term" value="F:G protein-coupled peptide receptor activity"/>
    <property type="evidence" value="ECO:0007669"/>
    <property type="project" value="TreeGrafter"/>
</dbReference>
<dbReference type="InterPro" id="IPR000276">
    <property type="entry name" value="GPCR_Rhodpsn"/>
</dbReference>
<dbReference type="OrthoDB" id="6153266at2759"/>
<keyword evidence="13" id="KW-1185">Reference proteome</keyword>
<evidence type="ECO:0000256" key="7">
    <source>
        <dbReference type="ARBA" id="ARBA00023170"/>
    </source>
</evidence>
<evidence type="ECO:0000259" key="11">
    <source>
        <dbReference type="PROSITE" id="PS50262"/>
    </source>
</evidence>
<comment type="similarity">
    <text evidence="9">Belongs to the G-protein coupled receptor 1 family.</text>
</comment>
<dbReference type="EMBL" id="PZQS01000004">
    <property type="protein sequence ID" value="PVD32433.1"/>
    <property type="molecule type" value="Genomic_DNA"/>
</dbReference>
<evidence type="ECO:0000256" key="6">
    <source>
        <dbReference type="ARBA" id="ARBA00023136"/>
    </source>
</evidence>
<evidence type="ECO:0000313" key="12">
    <source>
        <dbReference type="EMBL" id="PVD32433.1"/>
    </source>
</evidence>
<evidence type="ECO:0000256" key="10">
    <source>
        <dbReference type="SAM" id="Phobius"/>
    </source>
</evidence>
<dbReference type="Gene3D" id="1.20.1070.10">
    <property type="entry name" value="Rhodopsin 7-helix transmembrane proteins"/>
    <property type="match status" value="1"/>
</dbReference>
<name>A0A2T7PG85_POMCA</name>
<evidence type="ECO:0000256" key="2">
    <source>
        <dbReference type="ARBA" id="ARBA00022475"/>
    </source>
</evidence>
<dbReference type="PROSITE" id="PS00237">
    <property type="entry name" value="G_PROTEIN_RECEP_F1_1"/>
    <property type="match status" value="1"/>
</dbReference>
<keyword evidence="4 10" id="KW-1133">Transmembrane helix</keyword>
<keyword evidence="8 9" id="KW-0807">Transducer</keyword>
<evidence type="ECO:0000256" key="4">
    <source>
        <dbReference type="ARBA" id="ARBA00022989"/>
    </source>
</evidence>
<accession>A0A2T7PG85</accession>
<comment type="subcellular location">
    <subcellularLocation>
        <location evidence="1">Cell membrane</location>
        <topology evidence="1">Multi-pass membrane protein</topology>
    </subcellularLocation>
</comment>
<evidence type="ECO:0000256" key="9">
    <source>
        <dbReference type="RuleBase" id="RU000688"/>
    </source>
</evidence>
<dbReference type="InterPro" id="IPR017452">
    <property type="entry name" value="GPCR_Rhodpsn_7TM"/>
</dbReference>
<keyword evidence="7 9" id="KW-0675">Receptor</keyword>
<dbReference type="GO" id="GO:0005886">
    <property type="term" value="C:plasma membrane"/>
    <property type="evidence" value="ECO:0007669"/>
    <property type="project" value="UniProtKB-SubCell"/>
</dbReference>
<evidence type="ECO:0000256" key="8">
    <source>
        <dbReference type="ARBA" id="ARBA00023224"/>
    </source>
</evidence>
<keyword evidence="5 9" id="KW-0297">G-protein coupled receptor</keyword>
<dbReference type="Proteomes" id="UP000245119">
    <property type="component" value="Linkage Group LG4"/>
</dbReference>
<dbReference type="PANTHER" id="PTHR24230:SF75">
    <property type="entry name" value="RELAXIN FAMILY PEPTIDE RECEPTOR 3"/>
    <property type="match status" value="1"/>
</dbReference>
<feature type="transmembrane region" description="Helical" evidence="10">
    <location>
        <begin position="34"/>
        <end position="58"/>
    </location>
</feature>
<gene>
    <name evidence="12" type="ORF">C0Q70_07867</name>
</gene>
<dbReference type="PROSITE" id="PS50262">
    <property type="entry name" value="G_PROTEIN_RECEP_F1_2"/>
    <property type="match status" value="1"/>
</dbReference>
<evidence type="ECO:0000256" key="1">
    <source>
        <dbReference type="ARBA" id="ARBA00004651"/>
    </source>
</evidence>
<proteinExistence type="inferred from homology"/>
<keyword evidence="3 9" id="KW-0812">Transmembrane</keyword>
<feature type="transmembrane region" description="Helical" evidence="10">
    <location>
        <begin position="107"/>
        <end position="128"/>
    </location>
</feature>
<dbReference type="PANTHER" id="PTHR24230">
    <property type="entry name" value="G-PROTEIN COUPLED RECEPTOR"/>
    <property type="match status" value="1"/>
</dbReference>
<dbReference type="PRINTS" id="PR00237">
    <property type="entry name" value="GPCRRHODOPSN"/>
</dbReference>
<evidence type="ECO:0000256" key="3">
    <source>
        <dbReference type="ARBA" id="ARBA00022692"/>
    </source>
</evidence>
<organism evidence="12 13">
    <name type="scientific">Pomacea canaliculata</name>
    <name type="common">Golden apple snail</name>
    <dbReference type="NCBI Taxonomy" id="400727"/>
    <lineage>
        <taxon>Eukaryota</taxon>
        <taxon>Metazoa</taxon>
        <taxon>Spiralia</taxon>
        <taxon>Lophotrochozoa</taxon>
        <taxon>Mollusca</taxon>
        <taxon>Gastropoda</taxon>
        <taxon>Caenogastropoda</taxon>
        <taxon>Architaenioglossa</taxon>
        <taxon>Ampullarioidea</taxon>
        <taxon>Ampullariidae</taxon>
        <taxon>Pomacea</taxon>
    </lineage>
</organism>